<protein>
    <submittedName>
        <fullName evidence="2">Putative secreted protein</fullName>
    </submittedName>
</protein>
<feature type="signal peptide" evidence="1">
    <location>
        <begin position="1"/>
        <end position="19"/>
    </location>
</feature>
<reference evidence="2" key="1">
    <citation type="submission" date="2018-01" db="EMBL/GenBank/DDBJ databases">
        <title>An insight into the sialome of Amazonian anophelines.</title>
        <authorList>
            <person name="Ribeiro J.M."/>
            <person name="Scarpassa V."/>
            <person name="Calvo E."/>
        </authorList>
    </citation>
    <scope>NUCLEOTIDE SEQUENCE</scope>
    <source>
        <tissue evidence="2">Salivary glands</tissue>
    </source>
</reference>
<dbReference type="AlphaFoldDB" id="A0A2M4CE48"/>
<organism evidence="2">
    <name type="scientific">Anopheles marajoara</name>
    <dbReference type="NCBI Taxonomy" id="58244"/>
    <lineage>
        <taxon>Eukaryota</taxon>
        <taxon>Metazoa</taxon>
        <taxon>Ecdysozoa</taxon>
        <taxon>Arthropoda</taxon>
        <taxon>Hexapoda</taxon>
        <taxon>Insecta</taxon>
        <taxon>Pterygota</taxon>
        <taxon>Neoptera</taxon>
        <taxon>Endopterygota</taxon>
        <taxon>Diptera</taxon>
        <taxon>Nematocera</taxon>
        <taxon>Culicoidea</taxon>
        <taxon>Culicidae</taxon>
        <taxon>Anophelinae</taxon>
        <taxon>Anopheles</taxon>
    </lineage>
</organism>
<dbReference type="EMBL" id="GGFJ01014374">
    <property type="protein sequence ID" value="MBW63515.1"/>
    <property type="molecule type" value="Transcribed_RNA"/>
</dbReference>
<keyword evidence="1" id="KW-0732">Signal</keyword>
<sequence>MLNAFCTIFWSACYPLCRAVSSLRILALRVNRRSQSPVLHALRNLAMGTRGPLCLCAHATLCRPNLHRHCA</sequence>
<evidence type="ECO:0000256" key="1">
    <source>
        <dbReference type="SAM" id="SignalP"/>
    </source>
</evidence>
<feature type="chain" id="PRO_5014934695" evidence="1">
    <location>
        <begin position="20"/>
        <end position="71"/>
    </location>
</feature>
<name>A0A2M4CE48_9DIPT</name>
<evidence type="ECO:0000313" key="2">
    <source>
        <dbReference type="EMBL" id="MBW63515.1"/>
    </source>
</evidence>
<proteinExistence type="predicted"/>
<accession>A0A2M4CE48</accession>